<gene>
    <name evidence="2" type="ORF">EUA06_18285</name>
</gene>
<dbReference type="GO" id="GO:0140359">
    <property type="term" value="F:ABC-type transporter activity"/>
    <property type="evidence" value="ECO:0007669"/>
    <property type="project" value="InterPro"/>
</dbReference>
<feature type="transmembrane region" description="Helical" evidence="1">
    <location>
        <begin position="204"/>
        <end position="222"/>
    </location>
</feature>
<evidence type="ECO:0008006" key="4">
    <source>
        <dbReference type="Google" id="ProtNLM"/>
    </source>
</evidence>
<feature type="transmembrane region" description="Helical" evidence="1">
    <location>
        <begin position="300"/>
        <end position="319"/>
    </location>
</feature>
<dbReference type="EMBL" id="SDWS01000009">
    <property type="protein sequence ID" value="RYB89050.1"/>
    <property type="molecule type" value="Genomic_DNA"/>
</dbReference>
<reference evidence="2 3" key="1">
    <citation type="submission" date="2019-01" db="EMBL/GenBank/DDBJ databases">
        <title>Novel species of Nocardioides.</title>
        <authorList>
            <person name="Liu Q."/>
            <person name="Xin Y.-H."/>
        </authorList>
    </citation>
    <scope>NUCLEOTIDE SEQUENCE [LARGE SCALE GENOMIC DNA]</scope>
    <source>
        <strain evidence="2 3">HLT3-15</strain>
    </source>
</reference>
<dbReference type="AlphaFoldDB" id="A0A4Q2RK05"/>
<name>A0A4Q2RK05_9ACTN</name>
<dbReference type="GO" id="GO:0005886">
    <property type="term" value="C:plasma membrane"/>
    <property type="evidence" value="ECO:0007669"/>
    <property type="project" value="UniProtKB-SubCell"/>
</dbReference>
<evidence type="ECO:0000313" key="2">
    <source>
        <dbReference type="EMBL" id="RYB89050.1"/>
    </source>
</evidence>
<keyword evidence="1" id="KW-0812">Transmembrane</keyword>
<keyword evidence="3" id="KW-1185">Reference proteome</keyword>
<accession>A0A4Q2RK05</accession>
<feature type="transmembrane region" description="Helical" evidence="1">
    <location>
        <begin position="229"/>
        <end position="250"/>
    </location>
</feature>
<protein>
    <recommendedName>
        <fullName evidence="4">ABC transporter permease</fullName>
    </recommendedName>
</protein>
<dbReference type="OrthoDB" id="3819831at2"/>
<sequence length="325" mass="34774">MKNLLLVELTRLRWRRAVVVLLVACLLVPVAICLGAAWNTRPFSDADVAEAERLAQFEADQPYIQQEIERCQENPEMYGGGPDVDCVEMITPSAANYLYRQTLDVGSVLDNEATAVVSLLAVVLLVLGTTFVGHDWNTGSISNQLLFEPRRRRVWAAKGLAVLLVGLVVGALALLVFWGAVGVLVAQRDIAVEPGQWAVVRNTAARGVLLVALSGFLGYALTMLLRSTVATLAIGLGVAAAGSIAVLATFGEGAQRWLLPTNAYAVLDNGYEYYVWSPACDVMVQGGTDPCTQTISLGAGATYLAVVLAVVVVASLVSFRRRDLP</sequence>
<dbReference type="RefSeq" id="WP_129478447.1">
    <property type="nucleotide sequence ID" value="NZ_SDWS01000009.1"/>
</dbReference>
<feature type="transmembrane region" description="Helical" evidence="1">
    <location>
        <begin position="155"/>
        <end position="184"/>
    </location>
</feature>
<proteinExistence type="predicted"/>
<evidence type="ECO:0000313" key="3">
    <source>
        <dbReference type="Proteomes" id="UP000291838"/>
    </source>
</evidence>
<feature type="transmembrane region" description="Helical" evidence="1">
    <location>
        <begin position="113"/>
        <end position="134"/>
    </location>
</feature>
<dbReference type="Proteomes" id="UP000291838">
    <property type="component" value="Unassembled WGS sequence"/>
</dbReference>
<evidence type="ECO:0000256" key="1">
    <source>
        <dbReference type="SAM" id="Phobius"/>
    </source>
</evidence>
<organism evidence="2 3">
    <name type="scientific">Nocardioides glacieisoli</name>
    <dbReference type="NCBI Taxonomy" id="1168730"/>
    <lineage>
        <taxon>Bacteria</taxon>
        <taxon>Bacillati</taxon>
        <taxon>Actinomycetota</taxon>
        <taxon>Actinomycetes</taxon>
        <taxon>Propionibacteriales</taxon>
        <taxon>Nocardioidaceae</taxon>
        <taxon>Nocardioides</taxon>
    </lineage>
</organism>
<keyword evidence="1" id="KW-1133">Transmembrane helix</keyword>
<comment type="caution">
    <text evidence="2">The sequence shown here is derived from an EMBL/GenBank/DDBJ whole genome shotgun (WGS) entry which is preliminary data.</text>
</comment>
<keyword evidence="1" id="KW-0472">Membrane</keyword>
<dbReference type="Pfam" id="PF12679">
    <property type="entry name" value="ABC2_membrane_2"/>
    <property type="match status" value="1"/>
</dbReference>